<dbReference type="Proteomes" id="UP000297225">
    <property type="component" value="Unassembled WGS sequence"/>
</dbReference>
<protein>
    <recommendedName>
        <fullName evidence="4">DUF4141 domain-containing protein</fullName>
    </recommendedName>
</protein>
<evidence type="ECO:0008006" key="4">
    <source>
        <dbReference type="Google" id="ProtNLM"/>
    </source>
</evidence>
<evidence type="ECO:0000256" key="1">
    <source>
        <dbReference type="SAM" id="SignalP"/>
    </source>
</evidence>
<keyword evidence="3" id="KW-1185">Reference proteome</keyword>
<dbReference type="EMBL" id="SPNC01000212">
    <property type="protein sequence ID" value="TFH94030.1"/>
    <property type="molecule type" value="Genomic_DNA"/>
</dbReference>
<feature type="non-terminal residue" evidence="2">
    <location>
        <position position="227"/>
    </location>
</feature>
<evidence type="ECO:0000313" key="3">
    <source>
        <dbReference type="Proteomes" id="UP000297225"/>
    </source>
</evidence>
<accession>A0A4Y8WMN2</accession>
<comment type="caution">
    <text evidence="2">The sequence shown here is derived from an EMBL/GenBank/DDBJ whole genome shotgun (WGS) entry which is preliminary data.</text>
</comment>
<feature type="signal peptide" evidence="1">
    <location>
        <begin position="1"/>
        <end position="20"/>
    </location>
</feature>
<reference evidence="2 3" key="1">
    <citation type="submission" date="2019-03" db="EMBL/GenBank/DDBJ databases">
        <title>Porphyromonas levii Isolated from the Uterus of Dairy Cows.</title>
        <authorList>
            <person name="Francis A.M."/>
        </authorList>
    </citation>
    <scope>NUCLEOTIDE SEQUENCE [LARGE SCALE GENOMIC DNA]</scope>
    <source>
        <strain evidence="2 3">AF5678</strain>
    </source>
</reference>
<name>A0A4Y8WMN2_9PORP</name>
<organism evidence="2 3">
    <name type="scientific">Porphyromonas levii</name>
    <dbReference type="NCBI Taxonomy" id="28114"/>
    <lineage>
        <taxon>Bacteria</taxon>
        <taxon>Pseudomonadati</taxon>
        <taxon>Bacteroidota</taxon>
        <taxon>Bacteroidia</taxon>
        <taxon>Bacteroidales</taxon>
        <taxon>Porphyromonadaceae</taxon>
        <taxon>Porphyromonas</taxon>
    </lineage>
</organism>
<dbReference type="AlphaFoldDB" id="A0A4Y8WMN2"/>
<sequence length="227" mass="25021">MKKFIIATAFIAVFALSSSAQTYVVDYTCIKQVGANGAAATAQESTITNETDKSKVEQNKVQKFVLLIERHLDMIEKAQKDITAFSKEGAAINLFAIKTKKATTALAALSKSLPKNVIGVVGSSNLIADLSLDIYGICNSMVATVVDAKFTLPEFGPIKPKPQMNLLEPQERLAFYQRCISSMDMITRKIMQMHYTIIYTNNINIAFKMIAPRTSYTIEYGKSIALD</sequence>
<dbReference type="RefSeq" id="WP_134852671.1">
    <property type="nucleotide sequence ID" value="NZ_SPNC01000212.1"/>
</dbReference>
<evidence type="ECO:0000313" key="2">
    <source>
        <dbReference type="EMBL" id="TFH94030.1"/>
    </source>
</evidence>
<feature type="chain" id="PRO_5021335374" description="DUF4141 domain-containing protein" evidence="1">
    <location>
        <begin position="21"/>
        <end position="227"/>
    </location>
</feature>
<proteinExistence type="predicted"/>
<keyword evidence="1" id="KW-0732">Signal</keyword>
<gene>
    <name evidence="2" type="ORF">E4P47_09230</name>
</gene>